<sequence>MRKKELRVIVSFSTTTQAIAMEEAAVSEGLEGRLIPIPLQITADCGLAWSEPVRTKEVLEKVLEEKHLEYDRMTELVI</sequence>
<dbReference type="EMBL" id="DWWU01000036">
    <property type="protein sequence ID" value="HJC15867.1"/>
    <property type="molecule type" value="Genomic_DNA"/>
</dbReference>
<dbReference type="InterPro" id="IPR021778">
    <property type="entry name" value="Se/S_carrier-like"/>
</dbReference>
<dbReference type="Proteomes" id="UP000823849">
    <property type="component" value="Unassembled WGS sequence"/>
</dbReference>
<evidence type="ECO:0000259" key="1">
    <source>
        <dbReference type="Pfam" id="PF11823"/>
    </source>
</evidence>
<organism evidence="2 3">
    <name type="scientific">Candidatus Fusicatenibacter intestinigallinarum</name>
    <dbReference type="NCBI Taxonomy" id="2838598"/>
    <lineage>
        <taxon>Bacteria</taxon>
        <taxon>Bacillati</taxon>
        <taxon>Bacillota</taxon>
        <taxon>Clostridia</taxon>
        <taxon>Lachnospirales</taxon>
        <taxon>Lachnospiraceae</taxon>
        <taxon>Fusicatenibacter</taxon>
    </lineage>
</organism>
<reference evidence="2" key="1">
    <citation type="journal article" date="2021" name="PeerJ">
        <title>Extensive microbial diversity within the chicken gut microbiome revealed by metagenomics and culture.</title>
        <authorList>
            <person name="Gilroy R."/>
            <person name="Ravi A."/>
            <person name="Getino M."/>
            <person name="Pursley I."/>
            <person name="Horton D.L."/>
            <person name="Alikhan N.F."/>
            <person name="Baker D."/>
            <person name="Gharbi K."/>
            <person name="Hall N."/>
            <person name="Watson M."/>
            <person name="Adriaenssens E.M."/>
            <person name="Foster-Nyarko E."/>
            <person name="Jarju S."/>
            <person name="Secka A."/>
            <person name="Antonio M."/>
            <person name="Oren A."/>
            <person name="Chaudhuri R.R."/>
            <person name="La Ragione R."/>
            <person name="Hildebrand F."/>
            <person name="Pallen M.J."/>
        </authorList>
    </citation>
    <scope>NUCLEOTIDE SEQUENCE</scope>
    <source>
        <strain evidence="2">CHK185-5351</strain>
    </source>
</reference>
<proteinExistence type="predicted"/>
<evidence type="ECO:0000313" key="2">
    <source>
        <dbReference type="EMBL" id="HJC15867.1"/>
    </source>
</evidence>
<feature type="domain" description="Putative Se/S carrier protein-like" evidence="1">
    <location>
        <begin position="8"/>
        <end position="73"/>
    </location>
</feature>
<accession>A0A9D2SNJ0</accession>
<dbReference type="AlphaFoldDB" id="A0A9D2SNJ0"/>
<reference evidence="2" key="2">
    <citation type="submission" date="2021-04" db="EMBL/GenBank/DDBJ databases">
        <authorList>
            <person name="Gilroy R."/>
        </authorList>
    </citation>
    <scope>NUCLEOTIDE SEQUENCE</scope>
    <source>
        <strain evidence="2">CHK185-5351</strain>
    </source>
</reference>
<evidence type="ECO:0000313" key="3">
    <source>
        <dbReference type="Proteomes" id="UP000823849"/>
    </source>
</evidence>
<dbReference type="Pfam" id="PF11823">
    <property type="entry name" value="Se_S_carrier"/>
    <property type="match status" value="1"/>
</dbReference>
<name>A0A9D2SNJ0_9FIRM</name>
<gene>
    <name evidence="2" type="ORF">H9705_08615</name>
</gene>
<comment type="caution">
    <text evidence="2">The sequence shown here is derived from an EMBL/GenBank/DDBJ whole genome shotgun (WGS) entry which is preliminary data.</text>
</comment>
<protein>
    <submittedName>
        <fullName evidence="2">DUF3343 domain-containing protein</fullName>
    </submittedName>
</protein>